<dbReference type="PANTHER" id="PTHR31435:SF10">
    <property type="entry name" value="BSR4717 PROTEIN"/>
    <property type="match status" value="1"/>
</dbReference>
<dbReference type="Gene3D" id="3.40.630.30">
    <property type="match status" value="1"/>
</dbReference>
<dbReference type="InterPro" id="IPR045057">
    <property type="entry name" value="Gcn5-rel_NAT"/>
</dbReference>
<evidence type="ECO:0000313" key="3">
    <source>
        <dbReference type="Proteomes" id="UP000824209"/>
    </source>
</evidence>
<reference evidence="2" key="1">
    <citation type="journal article" date="2021" name="PeerJ">
        <title>Extensive microbial diversity within the chicken gut microbiome revealed by metagenomics and culture.</title>
        <authorList>
            <person name="Gilroy R."/>
            <person name="Ravi A."/>
            <person name="Getino M."/>
            <person name="Pursley I."/>
            <person name="Horton D.L."/>
            <person name="Alikhan N.F."/>
            <person name="Baker D."/>
            <person name="Gharbi K."/>
            <person name="Hall N."/>
            <person name="Watson M."/>
            <person name="Adriaenssens E.M."/>
            <person name="Foster-Nyarko E."/>
            <person name="Jarju S."/>
            <person name="Secka A."/>
            <person name="Antonio M."/>
            <person name="Oren A."/>
            <person name="Chaudhuri R.R."/>
            <person name="La Ragione R."/>
            <person name="Hildebrand F."/>
            <person name="Pallen M.J."/>
        </authorList>
    </citation>
    <scope>NUCLEOTIDE SEQUENCE</scope>
    <source>
        <strain evidence="2">ChiBcec8-14828</strain>
    </source>
</reference>
<dbReference type="AlphaFoldDB" id="A0A9D2M305"/>
<feature type="domain" description="N-acetyltransferase" evidence="1">
    <location>
        <begin position="2"/>
        <end position="91"/>
    </location>
</feature>
<gene>
    <name evidence="2" type="ORF">H9943_03345</name>
</gene>
<evidence type="ECO:0000313" key="2">
    <source>
        <dbReference type="EMBL" id="HJB39413.1"/>
    </source>
</evidence>
<name>A0A9D2M305_9FIRM</name>
<evidence type="ECO:0000259" key="1">
    <source>
        <dbReference type="PROSITE" id="PS51729"/>
    </source>
</evidence>
<organism evidence="2 3">
    <name type="scientific">Candidatus Ruthenibacterium avium</name>
    <dbReference type="NCBI Taxonomy" id="2838751"/>
    <lineage>
        <taxon>Bacteria</taxon>
        <taxon>Bacillati</taxon>
        <taxon>Bacillota</taxon>
        <taxon>Clostridia</taxon>
        <taxon>Eubacteriales</taxon>
        <taxon>Oscillospiraceae</taxon>
        <taxon>Ruthenibacterium</taxon>
    </lineage>
</organism>
<dbReference type="InterPro" id="IPR031165">
    <property type="entry name" value="GNAT_YJDJ"/>
</dbReference>
<dbReference type="InterPro" id="IPR016181">
    <property type="entry name" value="Acyl_CoA_acyltransferase"/>
</dbReference>
<proteinExistence type="predicted"/>
<dbReference type="Proteomes" id="UP000824209">
    <property type="component" value="Unassembled WGS sequence"/>
</dbReference>
<comment type="caution">
    <text evidence="2">The sequence shown here is derived from an EMBL/GenBank/DDBJ whole genome shotgun (WGS) entry which is preliminary data.</text>
</comment>
<dbReference type="EMBL" id="DWYA01000034">
    <property type="protein sequence ID" value="HJB39413.1"/>
    <property type="molecule type" value="Genomic_DNA"/>
</dbReference>
<dbReference type="PROSITE" id="PS51729">
    <property type="entry name" value="GNAT_YJDJ"/>
    <property type="match status" value="1"/>
</dbReference>
<dbReference type="CDD" id="cd04301">
    <property type="entry name" value="NAT_SF"/>
    <property type="match status" value="1"/>
</dbReference>
<dbReference type="PANTHER" id="PTHR31435">
    <property type="entry name" value="PROTEIN NATD1"/>
    <property type="match status" value="1"/>
</dbReference>
<dbReference type="SUPFAM" id="SSF55729">
    <property type="entry name" value="Acyl-CoA N-acyltransferases (Nat)"/>
    <property type="match status" value="1"/>
</dbReference>
<accession>A0A9D2M305</accession>
<dbReference type="Pfam" id="PF14542">
    <property type="entry name" value="Acetyltransf_CG"/>
    <property type="match status" value="1"/>
</dbReference>
<sequence length="91" mass="10259">MAFVKENNRITYVQNGEMLAEITFPAFGEDGNVVNIDHTFVNDVLRGQGVAGTLMEQTVELLRQDGRKAVATCSYAKKWFEKHPEAKDVLR</sequence>
<reference evidence="2" key="2">
    <citation type="submission" date="2021-04" db="EMBL/GenBank/DDBJ databases">
        <authorList>
            <person name="Gilroy R."/>
        </authorList>
    </citation>
    <scope>NUCLEOTIDE SEQUENCE</scope>
    <source>
        <strain evidence="2">ChiBcec8-14828</strain>
    </source>
</reference>
<protein>
    <submittedName>
        <fullName evidence="2">N-acetyltransferase</fullName>
    </submittedName>
</protein>